<evidence type="ECO:0000313" key="3">
    <source>
        <dbReference type="Proteomes" id="UP001054902"/>
    </source>
</evidence>
<dbReference type="GO" id="GO:0003677">
    <property type="term" value="F:DNA binding"/>
    <property type="evidence" value="ECO:0007669"/>
    <property type="project" value="InterPro"/>
</dbReference>
<keyword evidence="3" id="KW-1185">Reference proteome</keyword>
<dbReference type="Proteomes" id="UP001054902">
    <property type="component" value="Unassembled WGS sequence"/>
</dbReference>
<comment type="caution">
    <text evidence="2">The sequence shown here is derived from an EMBL/GenBank/DDBJ whole genome shotgun (WGS) entry which is preliminary data.</text>
</comment>
<dbReference type="GO" id="GO:0015074">
    <property type="term" value="P:DNA integration"/>
    <property type="evidence" value="ECO:0007669"/>
    <property type="project" value="InterPro"/>
</dbReference>
<reference evidence="2 3" key="1">
    <citation type="journal article" date="2021" name="Sci. Rep.">
        <title>The genome of the diatom Chaetoceros tenuissimus carries an ancient integrated fragment of an extant virus.</title>
        <authorList>
            <person name="Hongo Y."/>
            <person name="Kimura K."/>
            <person name="Takaki Y."/>
            <person name="Yoshida Y."/>
            <person name="Baba S."/>
            <person name="Kobayashi G."/>
            <person name="Nagasaki K."/>
            <person name="Hano T."/>
            <person name="Tomaru Y."/>
        </authorList>
    </citation>
    <scope>NUCLEOTIDE SEQUENCE [LARGE SCALE GENOMIC DNA]</scope>
    <source>
        <strain evidence="2 3">NIES-3715</strain>
    </source>
</reference>
<dbReference type="InterPro" id="IPR013762">
    <property type="entry name" value="Integrase-like_cat_sf"/>
</dbReference>
<dbReference type="PANTHER" id="PTHR33050:SF7">
    <property type="entry name" value="RIBONUCLEASE H"/>
    <property type="match status" value="1"/>
</dbReference>
<feature type="region of interest" description="Disordered" evidence="1">
    <location>
        <begin position="1391"/>
        <end position="1410"/>
    </location>
</feature>
<feature type="region of interest" description="Disordered" evidence="1">
    <location>
        <begin position="741"/>
        <end position="762"/>
    </location>
</feature>
<protein>
    <submittedName>
        <fullName evidence="2">Uncharacterized protein</fullName>
    </submittedName>
</protein>
<proteinExistence type="predicted"/>
<evidence type="ECO:0000313" key="2">
    <source>
        <dbReference type="EMBL" id="GFH57597.1"/>
    </source>
</evidence>
<sequence length="1782" mass="199824">MSSLDNFSSSEGLSVPFPFKRELIRFKRETIISTGLLDINSDGAILRAKPSAELFVDLARSPLFPVGDAPVLSLCLVEGQLSVMYSFAHLRFIPDETSLVGEEQYLVAVTSPKSDKAILLSFYAAPPAQLYLDGFDIKLLTKREDEEVIRNLPKMQVSATSKDDSLPVQNCAAVPPALFKFLLSQNASTPTDCLLATLSWLDQQNLSAFTASNNKKTRRPLSAPLRDLLSFLVLGCVVPDDLKNAACSMFEPLPAGELYSKSQNLVLQWTQEAVEEEGGEQNVEDPPVQVDTEQPPPFQVEHVVGQSTQAADCLSRPQVVQAQQTQIPQQQNVANDLLVGLIEAVGGLKKKSSTTFFDTIGNERLSKAWCLLGSDGISTVVDVPDGVQALYKQKDGAAMARFLNSVSRQVSVQPAVMSSLRSSLETNTLYNQQPNGLSIFMCKAKDESVEIADIMGTADSVAPALLPDLMKGHNFQDLLHSKVTAPKTLTDLELVLLGYGEILESLIPGSLLCSKYSELMTAFTKNKANFNSFFRIQGKDLLITFLNGVNSKIAKFVNSCWDLSPKPSLLNFEELMDDIASGTFMNRWKIESAALSVPTQTSQDLDSKPTKKPKKRQKVERVCDCPDLAIENWGEKANVNVRKTLEESKGISTPVIRSKEMCCRFYFSGSCNKSNCNTRAHFVNLTPAEKAKIAKYRAELLALNMTIIDAPECKSLTMVDEISNSTPLFDEVVMDTEDTSDSATLLDGTTRAPSPPSKSPPTIEVMKRDFVSNIARILNSPSLELPPPPFMFENTERAKIFNSKLIEEFDYDLDRLFDAHLYSAVHPGAEFRSSEEVECLLSVHKDWEKLKKIMDEGVDLGVSDERTEQEKLSDFQEAFDKGNSSTMKDPEAKKSVKENQFKEVDHGRAIPITLECAAKLKDAGITPLGCAVQWTIDEMGKPQIKRRTTHNLSSQWGSGKSLNEMVEEDKLEEIYYGPCLKRCSFQIHQMRLNNPLIPILLAKFDIDAAFRRMSVLLRYSPMFLSVLDDTAYLDLRMPFGSNQGPGKFGLVSETVTDVANHLMNNEFFDPKKLKSSFSDSVPRTKVLPEDIEFGFAIPLLHETEERRSYWDVFVDDMINILLKDIEMEAKAREAAAIALELLFRPLAKNEYIKRNTILKITKLRAEGRLEELKIVLGWLFNTRLFRIYIPDEKGRRWLHDLSSIIDKGCSNDWVTKQELESLIGKLNEAAHICNEGRFFLARIRNCLSRAEKYTRAKLHKGEILDLELWTVLLKKLMVDGRSLNHVNPTIPSLFLKQDASSEEGIGGFNDLGFAWRYIFDTAIKGNDFIHINTWEQLAGVVNIWYAILLLDIDNGQGMKFLDQSDNMTALKWMLTSKYYDSKEHVQSILLEQTEPSQRREDGSNSDGLTGGDYLMDRIDRARSDATHGVTKGTCQKDKARFGKWEKFTTKADLDTFLLTTDKTKRNAILCAFAYAIRNNEFGFTTQDKLRRDTVQTTIDTICKTFRANGLPDPSLDQSSEKCIQLKRQLMFYEKQDGPVKRQPALPLAFFWFIVRNLAGLNEHDRAIYQLIILAFFYMARSCEYSDTPNSQDKKTKKLCLKDFIFFVDGSQVGWNHENIGNASAVAITFNAKNGVKNDTVTNSKTGNDLCPVLTAVKIVQRIRGYPNTNGDTHVDVYLIDGKLKHVKSPQIGQRLQSVARTMGQQTLGLDPNSIGTHSLRCSLALMLHLAGKSDSYIKLHGRWLSLAFMAYIKRQIAQLDDDTLQKITNSSVLDFLQISINN</sequence>
<dbReference type="GO" id="GO:0006310">
    <property type="term" value="P:DNA recombination"/>
    <property type="evidence" value="ECO:0007669"/>
    <property type="project" value="InterPro"/>
</dbReference>
<organism evidence="2 3">
    <name type="scientific">Chaetoceros tenuissimus</name>
    <dbReference type="NCBI Taxonomy" id="426638"/>
    <lineage>
        <taxon>Eukaryota</taxon>
        <taxon>Sar</taxon>
        <taxon>Stramenopiles</taxon>
        <taxon>Ochrophyta</taxon>
        <taxon>Bacillariophyta</taxon>
        <taxon>Coscinodiscophyceae</taxon>
        <taxon>Chaetocerotophycidae</taxon>
        <taxon>Chaetocerotales</taxon>
        <taxon>Chaetocerotaceae</taxon>
        <taxon>Chaetoceros</taxon>
    </lineage>
</organism>
<dbReference type="InterPro" id="IPR052055">
    <property type="entry name" value="Hepadnavirus_pol/RT"/>
</dbReference>
<dbReference type="EMBL" id="BLLK01000058">
    <property type="protein sequence ID" value="GFH57597.1"/>
    <property type="molecule type" value="Genomic_DNA"/>
</dbReference>
<accession>A0AAD3D482</accession>
<name>A0AAD3D482_9STRA</name>
<dbReference type="Gene3D" id="1.10.443.10">
    <property type="entry name" value="Intergrase catalytic core"/>
    <property type="match status" value="1"/>
</dbReference>
<gene>
    <name evidence="2" type="ORF">CTEN210_14073</name>
</gene>
<evidence type="ECO:0000256" key="1">
    <source>
        <dbReference type="SAM" id="MobiDB-lite"/>
    </source>
</evidence>
<dbReference type="PANTHER" id="PTHR33050">
    <property type="entry name" value="REVERSE TRANSCRIPTASE DOMAIN-CONTAINING PROTEIN"/>
    <property type="match status" value="1"/>
</dbReference>